<evidence type="ECO:0000313" key="1">
    <source>
        <dbReference type="EMBL" id="CAB4159801.1"/>
    </source>
</evidence>
<proteinExistence type="predicted"/>
<protein>
    <submittedName>
        <fullName evidence="1">Uncharacterized protein</fullName>
    </submittedName>
</protein>
<organism evidence="1">
    <name type="scientific">uncultured Caudovirales phage</name>
    <dbReference type="NCBI Taxonomy" id="2100421"/>
    <lineage>
        <taxon>Viruses</taxon>
        <taxon>Duplodnaviria</taxon>
        <taxon>Heunggongvirae</taxon>
        <taxon>Uroviricota</taxon>
        <taxon>Caudoviricetes</taxon>
        <taxon>Peduoviridae</taxon>
        <taxon>Maltschvirus</taxon>
        <taxon>Maltschvirus maltsch</taxon>
    </lineage>
</organism>
<sequence>MPGDGLDPDDLLPPADPRIAQAIARALREHELQRAGVSAFNAEIEARQAIDNARLQAEHDAFEAGFVGPPLPRGYRARVRREKVRRAEMRALLKWMREG</sequence>
<accession>A0A6J5NR26</accession>
<gene>
    <name evidence="1" type="ORF">UFOVP726_29</name>
</gene>
<reference evidence="1" key="1">
    <citation type="submission" date="2020-04" db="EMBL/GenBank/DDBJ databases">
        <authorList>
            <person name="Chiriac C."/>
            <person name="Salcher M."/>
            <person name="Ghai R."/>
            <person name="Kavagutti S V."/>
        </authorList>
    </citation>
    <scope>NUCLEOTIDE SEQUENCE</scope>
</reference>
<name>A0A6J5NR26_9CAUD</name>
<dbReference type="EMBL" id="LR796695">
    <property type="protein sequence ID" value="CAB4159801.1"/>
    <property type="molecule type" value="Genomic_DNA"/>
</dbReference>